<evidence type="ECO:0000313" key="4">
    <source>
        <dbReference type="EMBL" id="ALG85126.1"/>
    </source>
</evidence>
<keyword evidence="1" id="KW-0472">Membrane</keyword>
<reference evidence="5" key="1">
    <citation type="submission" date="2015-06" db="EMBL/GenBank/DDBJ databases">
        <title>Complete genome sequence and metabolic analysis of phthalate degradation pathway in Gordonia sp. QH-11.</title>
        <authorList>
            <person name="Jin D."/>
            <person name="Kong X."/>
            <person name="Bai Z."/>
        </authorList>
    </citation>
    <scope>NUCLEOTIDE SEQUENCE [LARGE SCALE GENOMIC DNA]</scope>
    <source>
        <strain evidence="5">QH-11</strain>
    </source>
</reference>
<dbReference type="Proteomes" id="UP000063789">
    <property type="component" value="Chromosome"/>
</dbReference>
<keyword evidence="5" id="KW-1185">Reference proteome</keyword>
<dbReference type="EMBL" id="CP011853">
    <property type="protein sequence ID" value="ALG85126.1"/>
    <property type="molecule type" value="Genomic_DNA"/>
</dbReference>
<organism evidence="4 5">
    <name type="scientific">Gordonia phthalatica</name>
    <dbReference type="NCBI Taxonomy" id="1136941"/>
    <lineage>
        <taxon>Bacteria</taxon>
        <taxon>Bacillati</taxon>
        <taxon>Actinomycetota</taxon>
        <taxon>Actinomycetes</taxon>
        <taxon>Mycobacteriales</taxon>
        <taxon>Gordoniaceae</taxon>
        <taxon>Gordonia</taxon>
    </lineage>
</organism>
<dbReference type="RefSeq" id="WP_062393194.1">
    <property type="nucleotide sequence ID" value="NZ_CP011853.1"/>
</dbReference>
<gene>
    <name evidence="4" type="ORF">ACH46_12365</name>
</gene>
<reference evidence="4 5" key="2">
    <citation type="journal article" date="2017" name="Int. J. Syst. Evol. Microbiol.">
        <title>Gordonia phthalatica sp. nov., a di-n-butyl phthalate-degrading bacterium isolated from activated sludge.</title>
        <authorList>
            <person name="Jin D."/>
            <person name="Kong X."/>
            <person name="Jia M."/>
            <person name="Yu X."/>
            <person name="Wang X."/>
            <person name="Zhuang X."/>
            <person name="Deng Y."/>
            <person name="Bai Z."/>
        </authorList>
    </citation>
    <scope>NUCLEOTIDE SEQUENCE [LARGE SCALE GENOMIC DNA]</scope>
    <source>
        <strain evidence="4 5">QH-11</strain>
    </source>
</reference>
<dbReference type="PANTHER" id="PTHR33371:SF19">
    <property type="entry name" value="MCE-FAMILY PROTEIN MCE4A"/>
    <property type="match status" value="1"/>
</dbReference>
<proteinExistence type="predicted"/>
<dbReference type="STRING" id="1136941.ACH46_12365"/>
<sequence>MRIDTGGRDPSLKAYFIRGVIFLAVAAVVFALLIARYEGKFDSRTEVTADLTDIGDGLVSGADVRFNGFIVGSVGSIDLTGSGDNPTKSVELVLDKTQAEGIPANTTARTVPSNLFGVNAVELIAPGNPSSDRLASGDVVPADTSEPTIRLQDAQNELRTLLRSVPPEDLGMVLGTIADALQGGGATFSTFVGVLDTYWKTINAQFPPGAPSGFDNFNRAVRGLAQSTPDLLDALGKSVVPAMTVAQNSEQLTALLSAGQGMLDQTQTLFAKNGDGGKRIVRDLNTMLGAVMLDPDAMPQALHEIYVLAGRVLGVFTGTNGHVQLNLGINFSAYQQYSRQNCPVYDGGPYGQLRGPGCVGPGTGTGPTMSGPLSIYPPSMQRRTVKKRVSGVTTAKDGTTLKKALGRKPTAADTLMLGPLVAGVTPKGGDK</sequence>
<feature type="domain" description="Mammalian cell entry C-terminal" evidence="3">
    <location>
        <begin position="131"/>
        <end position="332"/>
    </location>
</feature>
<dbReference type="GO" id="GO:0005576">
    <property type="term" value="C:extracellular region"/>
    <property type="evidence" value="ECO:0007669"/>
    <property type="project" value="TreeGrafter"/>
</dbReference>
<keyword evidence="1" id="KW-1133">Transmembrane helix</keyword>
<dbReference type="InterPro" id="IPR052336">
    <property type="entry name" value="MlaD_Phospholipid_Transporter"/>
</dbReference>
<dbReference type="KEGG" id="goq:ACH46_12365"/>
<accession>A0A0N9N9Z7</accession>
<dbReference type="Pfam" id="PF11887">
    <property type="entry name" value="Mce4_CUP1"/>
    <property type="match status" value="1"/>
</dbReference>
<dbReference type="Pfam" id="PF02470">
    <property type="entry name" value="MlaD"/>
    <property type="match status" value="1"/>
</dbReference>
<dbReference type="OrthoDB" id="4571090at2"/>
<dbReference type="GO" id="GO:0051701">
    <property type="term" value="P:biological process involved in interaction with host"/>
    <property type="evidence" value="ECO:0007669"/>
    <property type="project" value="TreeGrafter"/>
</dbReference>
<dbReference type="PATRIC" id="fig|1136941.3.peg.2520"/>
<feature type="transmembrane region" description="Helical" evidence="1">
    <location>
        <begin position="15"/>
        <end position="35"/>
    </location>
</feature>
<dbReference type="InterPro" id="IPR024516">
    <property type="entry name" value="Mce_C"/>
</dbReference>
<dbReference type="InterPro" id="IPR003399">
    <property type="entry name" value="Mce/MlaD"/>
</dbReference>
<evidence type="ECO:0000259" key="2">
    <source>
        <dbReference type="Pfam" id="PF02470"/>
    </source>
</evidence>
<evidence type="ECO:0000259" key="3">
    <source>
        <dbReference type="Pfam" id="PF11887"/>
    </source>
</evidence>
<name>A0A0N9N9Z7_9ACTN</name>
<keyword evidence="1" id="KW-0812">Transmembrane</keyword>
<evidence type="ECO:0000256" key="1">
    <source>
        <dbReference type="SAM" id="Phobius"/>
    </source>
</evidence>
<protein>
    <submittedName>
        <fullName evidence="4">Mammalian cell entry protein</fullName>
    </submittedName>
</protein>
<dbReference type="AlphaFoldDB" id="A0A0N9N9Z7"/>
<evidence type="ECO:0000313" key="5">
    <source>
        <dbReference type="Proteomes" id="UP000063789"/>
    </source>
</evidence>
<feature type="domain" description="Mce/MlaD" evidence="2">
    <location>
        <begin position="45"/>
        <end position="125"/>
    </location>
</feature>
<dbReference type="PANTHER" id="PTHR33371">
    <property type="entry name" value="INTERMEMBRANE PHOSPHOLIPID TRANSPORT SYSTEM BINDING PROTEIN MLAD-RELATED"/>
    <property type="match status" value="1"/>
</dbReference>